<dbReference type="GO" id="GO:0032787">
    <property type="term" value="P:monocarboxylic acid metabolic process"/>
    <property type="evidence" value="ECO:0007669"/>
    <property type="project" value="UniProtKB-ARBA"/>
</dbReference>
<evidence type="ECO:0000259" key="3">
    <source>
        <dbReference type="SMART" id="SM00822"/>
    </source>
</evidence>
<proteinExistence type="inferred from homology"/>
<evidence type="ECO:0000313" key="4">
    <source>
        <dbReference type="EMBL" id="XDP46876.1"/>
    </source>
</evidence>
<dbReference type="AlphaFoldDB" id="A0AB39L6Q8"/>
<dbReference type="SUPFAM" id="SSF51735">
    <property type="entry name" value="NAD(P)-binding Rossmann-fold domains"/>
    <property type="match status" value="1"/>
</dbReference>
<evidence type="ECO:0000256" key="2">
    <source>
        <dbReference type="ARBA" id="ARBA00023002"/>
    </source>
</evidence>
<dbReference type="GO" id="GO:0016491">
    <property type="term" value="F:oxidoreductase activity"/>
    <property type="evidence" value="ECO:0007669"/>
    <property type="project" value="UniProtKB-KW"/>
</dbReference>
<gene>
    <name evidence="4" type="ORF">AB5L97_07750</name>
</gene>
<dbReference type="Pfam" id="PF13561">
    <property type="entry name" value="adh_short_C2"/>
    <property type="match status" value="1"/>
</dbReference>
<dbReference type="InterPro" id="IPR002347">
    <property type="entry name" value="SDR_fam"/>
</dbReference>
<dbReference type="InterPro" id="IPR020904">
    <property type="entry name" value="Sc_DH/Rdtase_CS"/>
</dbReference>
<dbReference type="InterPro" id="IPR036291">
    <property type="entry name" value="NAD(P)-bd_dom_sf"/>
</dbReference>
<sequence length="253" mass="26796">MTRRPAAPLGPPRTALVVGGTGGIGAAVIRELAPSCERIIFTYGSQADAARDLERELEGVGASVRTIRADLTDSAAWEATLGSLVESEPIDLLVNAAGVSDDALCIDVDTERFARQYQVNVTAPWIAMRVLARDMAYHRRGRIINVASIAATVNSPGRSVYASTKAAIVSLTKSFAVEVGRFGIRVNAVAPGFVETPMIEDFDETTRKAFTDQVPLGRFATAEEVARVVGFLAGENAEYLHGTVVTVDGGTSA</sequence>
<dbReference type="InterPro" id="IPR050259">
    <property type="entry name" value="SDR"/>
</dbReference>
<dbReference type="PANTHER" id="PTHR42879">
    <property type="entry name" value="3-OXOACYL-(ACYL-CARRIER-PROTEIN) REDUCTASE"/>
    <property type="match status" value="1"/>
</dbReference>
<keyword evidence="2 4" id="KW-0560">Oxidoreductase</keyword>
<dbReference type="FunFam" id="3.40.50.720:FF:000173">
    <property type="entry name" value="3-oxoacyl-[acyl-carrier protein] reductase"/>
    <property type="match status" value="1"/>
</dbReference>
<dbReference type="PRINTS" id="PR00080">
    <property type="entry name" value="SDRFAMILY"/>
</dbReference>
<evidence type="ECO:0000256" key="1">
    <source>
        <dbReference type="ARBA" id="ARBA00006484"/>
    </source>
</evidence>
<comment type="similarity">
    <text evidence="1">Belongs to the short-chain dehydrogenases/reductases (SDR) family.</text>
</comment>
<dbReference type="KEGG" id="spue:AB5L97_07750"/>
<dbReference type="PRINTS" id="PR00081">
    <property type="entry name" value="GDHRDH"/>
</dbReference>
<dbReference type="PROSITE" id="PS00061">
    <property type="entry name" value="ADH_SHORT"/>
    <property type="match status" value="1"/>
</dbReference>
<protein>
    <submittedName>
        <fullName evidence="4">SDR family NAD(P)-dependent oxidoreductase</fullName>
        <ecNumber evidence="4">1.1.1.-</ecNumber>
    </submittedName>
</protein>
<dbReference type="SMART" id="SM00822">
    <property type="entry name" value="PKS_KR"/>
    <property type="match status" value="1"/>
</dbReference>
<reference evidence="4" key="1">
    <citation type="submission" date="2024-07" db="EMBL/GenBank/DDBJ databases">
        <authorList>
            <person name="fu j."/>
        </authorList>
    </citation>
    <scope>NUCLEOTIDE SEQUENCE</scope>
    <source>
        <strain evidence="4">P10A9</strain>
    </source>
</reference>
<name>A0AB39L6Q8_9MICC</name>
<dbReference type="EMBL" id="CP163302">
    <property type="protein sequence ID" value="XDP46876.1"/>
    <property type="molecule type" value="Genomic_DNA"/>
</dbReference>
<feature type="domain" description="Ketoreductase" evidence="3">
    <location>
        <begin position="13"/>
        <end position="192"/>
    </location>
</feature>
<dbReference type="EC" id="1.1.1.-" evidence="4"/>
<dbReference type="InterPro" id="IPR057326">
    <property type="entry name" value="KR_dom"/>
</dbReference>
<dbReference type="Gene3D" id="3.40.50.720">
    <property type="entry name" value="NAD(P)-binding Rossmann-like Domain"/>
    <property type="match status" value="1"/>
</dbReference>
<dbReference type="RefSeq" id="WP_369047090.1">
    <property type="nucleotide sequence ID" value="NZ_CP163302.1"/>
</dbReference>
<dbReference type="PANTHER" id="PTHR42879:SF2">
    <property type="entry name" value="3-OXOACYL-[ACYL-CARRIER-PROTEIN] REDUCTASE FABG"/>
    <property type="match status" value="1"/>
</dbReference>
<accession>A0AB39L6Q8</accession>
<organism evidence="4">
    <name type="scientific">Sinomonas puerhi</name>
    <dbReference type="NCBI Taxonomy" id="3238584"/>
    <lineage>
        <taxon>Bacteria</taxon>
        <taxon>Bacillati</taxon>
        <taxon>Actinomycetota</taxon>
        <taxon>Actinomycetes</taxon>
        <taxon>Micrococcales</taxon>
        <taxon>Micrococcaceae</taxon>
        <taxon>Sinomonas</taxon>
    </lineage>
</organism>